<dbReference type="InterPro" id="IPR011701">
    <property type="entry name" value="MFS"/>
</dbReference>
<dbReference type="GO" id="GO:0046943">
    <property type="term" value="F:carboxylic acid transmembrane transporter activity"/>
    <property type="evidence" value="ECO:0007669"/>
    <property type="project" value="TreeGrafter"/>
</dbReference>
<dbReference type="PROSITE" id="PS50850">
    <property type="entry name" value="MFS"/>
    <property type="match status" value="1"/>
</dbReference>
<dbReference type="GO" id="GO:0005886">
    <property type="term" value="C:plasma membrane"/>
    <property type="evidence" value="ECO:0007669"/>
    <property type="project" value="TreeGrafter"/>
</dbReference>
<feature type="transmembrane region" description="Helical" evidence="5">
    <location>
        <begin position="288"/>
        <end position="309"/>
    </location>
</feature>
<feature type="transmembrane region" description="Helical" evidence="5">
    <location>
        <begin position="143"/>
        <end position="162"/>
    </location>
</feature>
<dbReference type="Gene3D" id="1.20.1250.20">
    <property type="entry name" value="MFS general substrate transporter like domains"/>
    <property type="match status" value="2"/>
</dbReference>
<gene>
    <name evidence="7" type="ORF">CFter6_0436</name>
</gene>
<dbReference type="InterPro" id="IPR036259">
    <property type="entry name" value="MFS_trans_sf"/>
</dbReference>
<dbReference type="EMBL" id="CP013232">
    <property type="protein sequence ID" value="AMO93167.1"/>
    <property type="molecule type" value="Genomic_DNA"/>
</dbReference>
<keyword evidence="3 5" id="KW-1133">Transmembrane helix</keyword>
<feature type="transmembrane region" description="Helical" evidence="5">
    <location>
        <begin position="113"/>
        <end position="137"/>
    </location>
</feature>
<dbReference type="PATRIC" id="fig|158899.10.peg.435"/>
<dbReference type="InterPro" id="IPR020846">
    <property type="entry name" value="MFS_dom"/>
</dbReference>
<dbReference type="PANTHER" id="PTHR23508:SF10">
    <property type="entry name" value="CARBOXYLIC ACID TRANSPORTER PROTEIN HOMOLOG"/>
    <property type="match status" value="1"/>
</dbReference>
<dbReference type="PANTHER" id="PTHR23508">
    <property type="entry name" value="CARBOXYLIC ACID TRANSPORTER PROTEIN HOMOLOG"/>
    <property type="match status" value="1"/>
</dbReference>
<dbReference type="Pfam" id="PF07690">
    <property type="entry name" value="MFS_1"/>
    <property type="match status" value="1"/>
</dbReference>
<comment type="subcellular location">
    <subcellularLocation>
        <location evidence="1">Membrane</location>
        <topology evidence="1">Multi-pass membrane protein</topology>
    </subcellularLocation>
</comment>
<evidence type="ECO:0000256" key="5">
    <source>
        <dbReference type="SAM" id="Phobius"/>
    </source>
</evidence>
<dbReference type="Proteomes" id="UP000072421">
    <property type="component" value="Chromosome"/>
</dbReference>
<reference evidence="7 8" key="1">
    <citation type="submission" date="2015-11" db="EMBL/GenBank/DDBJ databases">
        <title>Exploring the genomic traits of fungus-feeding bacterial genus Collimonas.</title>
        <authorList>
            <person name="Song C."/>
            <person name="Schmidt R."/>
            <person name="de Jager V."/>
            <person name="Krzyzanowska D."/>
            <person name="Jongedijk E."/>
            <person name="Cankar K."/>
            <person name="Beekwilder J."/>
            <person name="van Veen A."/>
            <person name="de Boer W."/>
            <person name="van Veen J.A."/>
            <person name="Garbeva P."/>
        </authorList>
    </citation>
    <scope>NUCLEOTIDE SEQUENCE [LARGE SCALE GENOMIC DNA]</scope>
    <source>
        <strain evidence="7 8">Ter6</strain>
    </source>
</reference>
<feature type="transmembrane region" description="Helical" evidence="5">
    <location>
        <begin position="201"/>
        <end position="220"/>
    </location>
</feature>
<evidence type="ECO:0000313" key="7">
    <source>
        <dbReference type="EMBL" id="AMO93167.1"/>
    </source>
</evidence>
<feature type="transmembrane region" description="Helical" evidence="5">
    <location>
        <begin position="37"/>
        <end position="54"/>
    </location>
</feature>
<keyword evidence="2 5" id="KW-0812">Transmembrane</keyword>
<evidence type="ECO:0000256" key="4">
    <source>
        <dbReference type="ARBA" id="ARBA00023136"/>
    </source>
</evidence>
<name>A0A127P602_9BURK</name>
<accession>A0A127P602</accession>
<sequence length="438" mass="46641">MLNQKEIKSVSSEYISTSSAHKTADSSDNALPWYREVGSAGWAALLLAGLGWMFESYDSFMLSLTLPTLATVFDLSKTQIGALISVTAAGQICGGVLFGWVSDRLGRVRTAYLCILIYSIFSGLIAFAPSISVIAALRFCGALGMGGTWTAGAALVAETWGAKHRGRGGALMQMGLPIGAIVAIGAAAVVGNLAGGLGGNGWRILYLIGALPAVIMFFIARRTPESPVWKKRAQASLLKTRRRFSLPSAAELKGIKHAFFFIFFLQYIFWGVFTWAPTFLIASKHLNFLHSLNFLMALQLGAIAGFIVFGSFVDRFGRRPLFFSYLGIGICSVCCYVLSVQPGILLVALFFTGFSVNGIFAGLGPFTAELIPDTESRAFLMGLAYNGGRIGGLLAPSIIGVLATHGGAELGMSTTIAAFAFAAVVIFFAPETKGRQLK</sequence>
<feature type="transmembrane region" description="Helical" evidence="5">
    <location>
        <begin position="80"/>
        <end position="101"/>
    </location>
</feature>
<dbReference type="AlphaFoldDB" id="A0A127P602"/>
<proteinExistence type="predicted"/>
<feature type="transmembrane region" description="Helical" evidence="5">
    <location>
        <begin position="345"/>
        <end position="366"/>
    </location>
</feature>
<feature type="transmembrane region" description="Helical" evidence="5">
    <location>
        <begin position="321"/>
        <end position="339"/>
    </location>
</feature>
<feature type="transmembrane region" description="Helical" evidence="5">
    <location>
        <begin position="258"/>
        <end position="282"/>
    </location>
</feature>
<evidence type="ECO:0000313" key="8">
    <source>
        <dbReference type="Proteomes" id="UP000072421"/>
    </source>
</evidence>
<dbReference type="SUPFAM" id="SSF103473">
    <property type="entry name" value="MFS general substrate transporter"/>
    <property type="match status" value="1"/>
</dbReference>
<feature type="domain" description="Major facilitator superfamily (MFS) profile" evidence="6">
    <location>
        <begin position="44"/>
        <end position="433"/>
    </location>
</feature>
<evidence type="ECO:0000256" key="2">
    <source>
        <dbReference type="ARBA" id="ARBA00022692"/>
    </source>
</evidence>
<feature type="transmembrane region" description="Helical" evidence="5">
    <location>
        <begin position="174"/>
        <end position="195"/>
    </location>
</feature>
<evidence type="ECO:0000256" key="1">
    <source>
        <dbReference type="ARBA" id="ARBA00004141"/>
    </source>
</evidence>
<feature type="transmembrane region" description="Helical" evidence="5">
    <location>
        <begin position="378"/>
        <end position="404"/>
    </location>
</feature>
<feature type="transmembrane region" description="Helical" evidence="5">
    <location>
        <begin position="410"/>
        <end position="429"/>
    </location>
</feature>
<protein>
    <submittedName>
        <fullName evidence="7">Sugar (And other) transporter family protein</fullName>
    </submittedName>
</protein>
<keyword evidence="4 5" id="KW-0472">Membrane</keyword>
<evidence type="ECO:0000259" key="6">
    <source>
        <dbReference type="PROSITE" id="PS50850"/>
    </source>
</evidence>
<organism evidence="7">
    <name type="scientific">Collimonas fungivorans</name>
    <dbReference type="NCBI Taxonomy" id="158899"/>
    <lineage>
        <taxon>Bacteria</taxon>
        <taxon>Pseudomonadati</taxon>
        <taxon>Pseudomonadota</taxon>
        <taxon>Betaproteobacteria</taxon>
        <taxon>Burkholderiales</taxon>
        <taxon>Oxalobacteraceae</taxon>
        <taxon>Collimonas</taxon>
    </lineage>
</organism>
<evidence type="ECO:0000256" key="3">
    <source>
        <dbReference type="ARBA" id="ARBA00022989"/>
    </source>
</evidence>